<keyword evidence="10" id="KW-1185">Reference proteome</keyword>
<dbReference type="PANTHER" id="PTHR30558:SF7">
    <property type="entry name" value="TOL-PAL SYSTEM PROTEIN TOLR"/>
    <property type="match status" value="1"/>
</dbReference>
<keyword evidence="5 8" id="KW-1133">Transmembrane helix</keyword>
<evidence type="ECO:0000256" key="1">
    <source>
        <dbReference type="ARBA" id="ARBA00004162"/>
    </source>
</evidence>
<dbReference type="Pfam" id="PF02472">
    <property type="entry name" value="ExbD"/>
    <property type="match status" value="1"/>
</dbReference>
<evidence type="ECO:0000256" key="4">
    <source>
        <dbReference type="ARBA" id="ARBA00022692"/>
    </source>
</evidence>
<dbReference type="GO" id="GO:0005886">
    <property type="term" value="C:plasma membrane"/>
    <property type="evidence" value="ECO:0007669"/>
    <property type="project" value="UniProtKB-SubCell"/>
</dbReference>
<comment type="caution">
    <text evidence="9">The sequence shown here is derived from an EMBL/GenBank/DDBJ whole genome shotgun (WGS) entry which is preliminary data.</text>
</comment>
<dbReference type="OrthoDB" id="9798629at2"/>
<gene>
    <name evidence="9" type="primary">exbD_1</name>
    <name evidence="9" type="ORF">CUZ56_00339</name>
</gene>
<evidence type="ECO:0000313" key="9">
    <source>
        <dbReference type="EMBL" id="RUS67859.1"/>
    </source>
</evidence>
<evidence type="ECO:0000256" key="6">
    <source>
        <dbReference type="ARBA" id="ARBA00023136"/>
    </source>
</evidence>
<dbReference type="EMBL" id="PQSP01000001">
    <property type="protein sequence ID" value="RUS67859.1"/>
    <property type="molecule type" value="Genomic_DNA"/>
</dbReference>
<proteinExistence type="inferred from homology"/>
<dbReference type="RefSeq" id="WP_126977592.1">
    <property type="nucleotide sequence ID" value="NZ_PQSP01000001.1"/>
</dbReference>
<evidence type="ECO:0000256" key="5">
    <source>
        <dbReference type="ARBA" id="ARBA00022989"/>
    </source>
</evidence>
<evidence type="ECO:0000313" key="10">
    <source>
        <dbReference type="Proteomes" id="UP000286947"/>
    </source>
</evidence>
<dbReference type="AlphaFoldDB" id="A0A433SGI0"/>
<protein>
    <submittedName>
        <fullName evidence="9">Biopolymer transport protein ExbD</fullName>
    </submittedName>
</protein>
<comment type="similarity">
    <text evidence="2 7">Belongs to the ExbD/TolR family.</text>
</comment>
<keyword evidence="3" id="KW-1003">Cell membrane</keyword>
<evidence type="ECO:0000256" key="2">
    <source>
        <dbReference type="ARBA" id="ARBA00005811"/>
    </source>
</evidence>
<organism evidence="9 10">
    <name type="scientific">Saezia sanguinis</name>
    <dbReference type="NCBI Taxonomy" id="1965230"/>
    <lineage>
        <taxon>Bacteria</taxon>
        <taxon>Pseudomonadati</taxon>
        <taxon>Pseudomonadota</taxon>
        <taxon>Betaproteobacteria</taxon>
        <taxon>Burkholderiales</taxon>
        <taxon>Saeziaceae</taxon>
        <taxon>Saezia</taxon>
    </lineage>
</organism>
<dbReference type="InterPro" id="IPR003400">
    <property type="entry name" value="ExbD"/>
</dbReference>
<dbReference type="Proteomes" id="UP000286947">
    <property type="component" value="Unassembled WGS sequence"/>
</dbReference>
<sequence length="138" mass="15177">MAFGTLDEQDDDAVMNEINMTPLVDVMLVLLIVFIITAPVMHHAFQLNLPQESSQQQDIKPDTIQVAVHADGSYQLDEEKVTVEELAARLAVAAQLDPQPELHISADKDARYEFVVHVMGIAQQASLTKIGFVTNPAP</sequence>
<dbReference type="GO" id="GO:0015031">
    <property type="term" value="P:protein transport"/>
    <property type="evidence" value="ECO:0007669"/>
    <property type="project" value="UniProtKB-KW"/>
</dbReference>
<evidence type="ECO:0000256" key="7">
    <source>
        <dbReference type="RuleBase" id="RU003879"/>
    </source>
</evidence>
<keyword evidence="7" id="KW-0653">Protein transport</keyword>
<dbReference type="PANTHER" id="PTHR30558">
    <property type="entry name" value="EXBD MEMBRANE COMPONENT OF PMF-DRIVEN MACROMOLECULE IMPORT SYSTEM"/>
    <property type="match status" value="1"/>
</dbReference>
<dbReference type="Gene3D" id="3.30.420.270">
    <property type="match status" value="1"/>
</dbReference>
<feature type="transmembrane region" description="Helical" evidence="8">
    <location>
        <begin position="20"/>
        <end position="41"/>
    </location>
</feature>
<evidence type="ECO:0000256" key="3">
    <source>
        <dbReference type="ARBA" id="ARBA00022475"/>
    </source>
</evidence>
<name>A0A433SGI0_9BURK</name>
<comment type="subcellular location">
    <subcellularLocation>
        <location evidence="1">Cell membrane</location>
        <topology evidence="1">Single-pass membrane protein</topology>
    </subcellularLocation>
    <subcellularLocation>
        <location evidence="7">Cell membrane</location>
        <topology evidence="7">Single-pass type II membrane protein</topology>
    </subcellularLocation>
</comment>
<reference evidence="9 10" key="1">
    <citation type="submission" date="2018-01" db="EMBL/GenBank/DDBJ databases">
        <title>Saezia sanguinis gen. nov., sp. nov., in the order Burkholderiales isolated from human blood.</title>
        <authorList>
            <person name="Medina-Pascual M.J."/>
            <person name="Valdezate S."/>
            <person name="Monzon S."/>
            <person name="Cuesta I."/>
            <person name="Carrasco G."/>
            <person name="Villalon P."/>
            <person name="Saez-Nieto J.A."/>
        </authorList>
    </citation>
    <scope>NUCLEOTIDE SEQUENCE [LARGE SCALE GENOMIC DNA]</scope>
    <source>
        <strain evidence="9 10">CNM695-12</strain>
    </source>
</reference>
<accession>A0A433SGI0</accession>
<keyword evidence="7" id="KW-0813">Transport</keyword>
<dbReference type="GO" id="GO:0022857">
    <property type="term" value="F:transmembrane transporter activity"/>
    <property type="evidence" value="ECO:0007669"/>
    <property type="project" value="InterPro"/>
</dbReference>
<keyword evidence="4 7" id="KW-0812">Transmembrane</keyword>
<keyword evidence="6 8" id="KW-0472">Membrane</keyword>
<evidence type="ECO:0000256" key="8">
    <source>
        <dbReference type="SAM" id="Phobius"/>
    </source>
</evidence>